<evidence type="ECO:0000313" key="12">
    <source>
        <dbReference type="Proteomes" id="UP000199233"/>
    </source>
</evidence>
<dbReference type="Proteomes" id="UP000199233">
    <property type="component" value="Unassembled WGS sequence"/>
</dbReference>
<evidence type="ECO:0000256" key="1">
    <source>
        <dbReference type="ARBA" id="ARBA00004651"/>
    </source>
</evidence>
<dbReference type="PROSITE" id="PS50850">
    <property type="entry name" value="MFS"/>
    <property type="match status" value="1"/>
</dbReference>
<evidence type="ECO:0000256" key="2">
    <source>
        <dbReference type="ARBA" id="ARBA00008537"/>
    </source>
</evidence>
<evidence type="ECO:0000256" key="7">
    <source>
        <dbReference type="ARBA" id="ARBA00023136"/>
    </source>
</evidence>
<dbReference type="STRING" id="489703.SAMN04488038_107200"/>
<evidence type="ECO:0000256" key="9">
    <source>
        <dbReference type="SAM" id="SignalP"/>
    </source>
</evidence>
<reference evidence="11 12" key="1">
    <citation type="submission" date="2016-10" db="EMBL/GenBank/DDBJ databases">
        <authorList>
            <person name="de Groot N.N."/>
        </authorList>
    </citation>
    <scope>NUCLEOTIDE SEQUENCE [LARGE SCALE GENOMIC DNA]</scope>
    <source>
        <strain evidence="11 12">DSM 25927</strain>
    </source>
</reference>
<feature type="chain" id="PRO_5011646140" evidence="9">
    <location>
        <begin position="19"/>
        <end position="510"/>
    </location>
</feature>
<proteinExistence type="inferred from homology"/>
<feature type="transmembrane region" description="Helical" evidence="8">
    <location>
        <begin position="48"/>
        <end position="71"/>
    </location>
</feature>
<dbReference type="OrthoDB" id="9812221at2"/>
<feature type="transmembrane region" description="Helical" evidence="8">
    <location>
        <begin position="473"/>
        <end position="492"/>
    </location>
</feature>
<name>A0A1H9GU15_9GAMM</name>
<dbReference type="Pfam" id="PF07690">
    <property type="entry name" value="MFS_1"/>
    <property type="match status" value="1"/>
</dbReference>
<keyword evidence="4" id="KW-1003">Cell membrane</keyword>
<feature type="transmembrane region" description="Helical" evidence="8">
    <location>
        <begin position="164"/>
        <end position="186"/>
    </location>
</feature>
<protein>
    <submittedName>
        <fullName evidence="11">MFS transporter, DHA2 family, multidrug resistance protein</fullName>
    </submittedName>
</protein>
<dbReference type="RefSeq" id="WP_093285625.1">
    <property type="nucleotide sequence ID" value="NZ_FOFS01000007.1"/>
</dbReference>
<dbReference type="NCBIfam" id="TIGR00711">
    <property type="entry name" value="efflux_EmrB"/>
    <property type="match status" value="1"/>
</dbReference>
<dbReference type="EMBL" id="FOFS01000007">
    <property type="protein sequence ID" value="SEQ53557.1"/>
    <property type="molecule type" value="Genomic_DNA"/>
</dbReference>
<organism evidence="11 12">
    <name type="scientific">Solimonas aquatica</name>
    <dbReference type="NCBI Taxonomy" id="489703"/>
    <lineage>
        <taxon>Bacteria</taxon>
        <taxon>Pseudomonadati</taxon>
        <taxon>Pseudomonadota</taxon>
        <taxon>Gammaproteobacteria</taxon>
        <taxon>Nevskiales</taxon>
        <taxon>Nevskiaceae</taxon>
        <taxon>Solimonas</taxon>
    </lineage>
</organism>
<feature type="transmembrane region" description="Helical" evidence="8">
    <location>
        <begin position="229"/>
        <end position="246"/>
    </location>
</feature>
<evidence type="ECO:0000256" key="6">
    <source>
        <dbReference type="ARBA" id="ARBA00022989"/>
    </source>
</evidence>
<feature type="transmembrane region" description="Helical" evidence="8">
    <location>
        <begin position="365"/>
        <end position="386"/>
    </location>
</feature>
<feature type="transmembrane region" description="Helical" evidence="8">
    <location>
        <begin position="137"/>
        <end position="158"/>
    </location>
</feature>
<evidence type="ECO:0000256" key="3">
    <source>
        <dbReference type="ARBA" id="ARBA00022448"/>
    </source>
</evidence>
<dbReference type="InterPro" id="IPR004638">
    <property type="entry name" value="EmrB-like"/>
</dbReference>
<evidence type="ECO:0000313" key="11">
    <source>
        <dbReference type="EMBL" id="SEQ53557.1"/>
    </source>
</evidence>
<comment type="subcellular location">
    <subcellularLocation>
        <location evidence="1">Cell membrane</location>
        <topology evidence="1">Multi-pass membrane protein</topology>
    </subcellularLocation>
</comment>
<dbReference type="Gene3D" id="1.20.1250.20">
    <property type="entry name" value="MFS general substrate transporter like domains"/>
    <property type="match status" value="1"/>
</dbReference>
<feature type="transmembrane region" description="Helical" evidence="8">
    <location>
        <begin position="198"/>
        <end position="217"/>
    </location>
</feature>
<feature type="signal peptide" evidence="9">
    <location>
        <begin position="1"/>
        <end position="18"/>
    </location>
</feature>
<keyword evidence="9" id="KW-0732">Signal</keyword>
<feature type="transmembrane region" description="Helical" evidence="8">
    <location>
        <begin position="78"/>
        <end position="97"/>
    </location>
</feature>
<dbReference type="InterPro" id="IPR011701">
    <property type="entry name" value="MFS"/>
</dbReference>
<feature type="transmembrane region" description="Helical" evidence="8">
    <location>
        <begin position="333"/>
        <end position="353"/>
    </location>
</feature>
<keyword evidence="6 8" id="KW-1133">Transmembrane helix</keyword>
<dbReference type="SUPFAM" id="SSF103473">
    <property type="entry name" value="MFS general substrate transporter"/>
    <property type="match status" value="1"/>
</dbReference>
<dbReference type="GO" id="GO:0022857">
    <property type="term" value="F:transmembrane transporter activity"/>
    <property type="evidence" value="ECO:0007669"/>
    <property type="project" value="InterPro"/>
</dbReference>
<dbReference type="InterPro" id="IPR036259">
    <property type="entry name" value="MFS_trans_sf"/>
</dbReference>
<dbReference type="Gene3D" id="1.20.1720.10">
    <property type="entry name" value="Multidrug resistance protein D"/>
    <property type="match status" value="1"/>
</dbReference>
<gene>
    <name evidence="11" type="ORF">SAMN04488038_107200</name>
</gene>
<dbReference type="CDD" id="cd17503">
    <property type="entry name" value="MFS_LmrB_MDR_like"/>
    <property type="match status" value="1"/>
</dbReference>
<dbReference type="GO" id="GO:0005886">
    <property type="term" value="C:plasma membrane"/>
    <property type="evidence" value="ECO:0007669"/>
    <property type="project" value="UniProtKB-SubCell"/>
</dbReference>
<feature type="domain" description="Major facilitator superfamily (MFS) profile" evidence="10">
    <location>
        <begin position="12"/>
        <end position="464"/>
    </location>
</feature>
<evidence type="ECO:0000256" key="5">
    <source>
        <dbReference type="ARBA" id="ARBA00022692"/>
    </source>
</evidence>
<dbReference type="PANTHER" id="PTHR42718:SF9">
    <property type="entry name" value="MAJOR FACILITATOR SUPERFAMILY MULTIDRUG TRANSPORTER MFSC"/>
    <property type="match status" value="1"/>
</dbReference>
<keyword evidence="3" id="KW-0813">Transport</keyword>
<keyword evidence="12" id="KW-1185">Reference proteome</keyword>
<feature type="transmembrane region" description="Helical" evidence="8">
    <location>
        <begin position="103"/>
        <end position="125"/>
    </location>
</feature>
<evidence type="ECO:0000256" key="8">
    <source>
        <dbReference type="SAM" id="Phobius"/>
    </source>
</evidence>
<dbReference type="AlphaFoldDB" id="A0A1H9GU15"/>
<feature type="transmembrane region" description="Helical" evidence="8">
    <location>
        <begin position="300"/>
        <end position="321"/>
    </location>
</feature>
<evidence type="ECO:0000256" key="4">
    <source>
        <dbReference type="ARBA" id="ARBA00022475"/>
    </source>
</evidence>
<dbReference type="InterPro" id="IPR020846">
    <property type="entry name" value="MFS_dom"/>
</dbReference>
<accession>A0A1H9GU15</accession>
<sequence>MSQIAPAARGIVTLSVMAATMLQALDSTIANVALPHMQGSLSASSDQVSWVLTSYVVAAAIATGPTGYLSARFGRKNVLLVAITGFTIASMLCGIASSLPEMVLFRLLQGVFGAVLVPISQVIMLDAYPREQHGSAMALWGMGVMLGPILGPTVGGFLTEFYNWRWAFFINLPIGILAFMGLSLSLPHDDKSTSTQSLDLKGFAMLSLAIGTLQLMLDRGESQGWFDSREIMIECMLAMLSFYMFVVHSLTHPRPFFSPHLFADRNFVSGLALVGIVGVVMFATSALLPPFLQNLRGFPAFAAGLAIAPRGAGTMIAMWLVGRLIGRVGTRSLMLFGMISTVLSLAWMSHYTLDVPMWHLYGASILQGVGIAFVFVPLSTLTFLTLPARDRGEATSVYGLVRNVGSSLGIAGAFAYQVRLAQVNHAYLTEHITAFNPAVDQYLQAAGGLPKAVTLSTLIAEINRQAGMLATIADFKVMMWGVLLGMPLLLLFRPKGSEPPPERQEPIVLD</sequence>
<feature type="transmembrane region" description="Helical" evidence="8">
    <location>
        <begin position="267"/>
        <end position="288"/>
    </location>
</feature>
<evidence type="ECO:0000259" key="10">
    <source>
        <dbReference type="PROSITE" id="PS50850"/>
    </source>
</evidence>
<comment type="similarity">
    <text evidence="2">Belongs to the major facilitator superfamily. EmrB family.</text>
</comment>
<keyword evidence="5 8" id="KW-0812">Transmembrane</keyword>
<keyword evidence="7 8" id="KW-0472">Membrane</keyword>
<dbReference type="PANTHER" id="PTHR42718">
    <property type="entry name" value="MAJOR FACILITATOR SUPERFAMILY MULTIDRUG TRANSPORTER MFSC"/>
    <property type="match status" value="1"/>
</dbReference>